<gene>
    <name evidence="9" type="ORF">AB5I84_12730</name>
</gene>
<evidence type="ECO:0000313" key="10">
    <source>
        <dbReference type="Proteomes" id="UP001562065"/>
    </source>
</evidence>
<name>A0ABV4AJW0_9GAMM</name>
<dbReference type="Gene3D" id="2.40.160.10">
    <property type="entry name" value="Porin"/>
    <property type="match status" value="1"/>
</dbReference>
<dbReference type="PANTHER" id="PTHR34501">
    <property type="entry name" value="PROTEIN YDDL-RELATED"/>
    <property type="match status" value="1"/>
</dbReference>
<evidence type="ECO:0000256" key="5">
    <source>
        <dbReference type="ARBA" id="ARBA00023065"/>
    </source>
</evidence>
<dbReference type="RefSeq" id="WP_369456288.1">
    <property type="nucleotide sequence ID" value="NZ_JBGCUO010000002.1"/>
</dbReference>
<keyword evidence="5" id="KW-0406">Ion transport</keyword>
<accession>A0ABV4AJW0</accession>
<proteinExistence type="predicted"/>
<dbReference type="InterPro" id="IPR050298">
    <property type="entry name" value="Gram-neg_bact_OMP"/>
</dbReference>
<evidence type="ECO:0000256" key="1">
    <source>
        <dbReference type="ARBA" id="ARBA00022448"/>
    </source>
</evidence>
<dbReference type="EMBL" id="JBGCUO010000002">
    <property type="protein sequence ID" value="MEY1663019.1"/>
    <property type="molecule type" value="Genomic_DNA"/>
</dbReference>
<dbReference type="PANTHER" id="PTHR34501:SF9">
    <property type="entry name" value="MAJOR OUTER MEMBRANE PROTEIN P.IA"/>
    <property type="match status" value="1"/>
</dbReference>
<feature type="chain" id="PRO_5047537504" evidence="8">
    <location>
        <begin position="22"/>
        <end position="382"/>
    </location>
</feature>
<organism evidence="9 10">
    <name type="scientific">Isoalcanivorax beigongshangi</name>
    <dbReference type="NCBI Taxonomy" id="3238810"/>
    <lineage>
        <taxon>Bacteria</taxon>
        <taxon>Pseudomonadati</taxon>
        <taxon>Pseudomonadota</taxon>
        <taxon>Gammaproteobacteria</taxon>
        <taxon>Oceanospirillales</taxon>
        <taxon>Alcanivoracaceae</taxon>
        <taxon>Isoalcanivorax</taxon>
    </lineage>
</organism>
<feature type="signal peptide" evidence="8">
    <location>
        <begin position="1"/>
        <end position="21"/>
    </location>
</feature>
<keyword evidence="2" id="KW-1134">Transmembrane beta strand</keyword>
<evidence type="ECO:0000256" key="2">
    <source>
        <dbReference type="ARBA" id="ARBA00022452"/>
    </source>
</evidence>
<keyword evidence="4 8" id="KW-0732">Signal</keyword>
<protein>
    <submittedName>
        <fullName evidence="9">Porin</fullName>
    </submittedName>
</protein>
<sequence>MKKTILAGAVALAVLPLSATAAIPLYEEGDLSFTTDGYINAFYVHQDVDRPGTALDRNQSRVKMGFLPNYLGFNVANRVGDLNFGARASFWVTINDSSDAGTATAIDVRQFYGTVGGDWGEVTLGKDFGLFARSNILRDELLSGFGHASDLMGILNWGGVSFGNIGSGYPYAFPSAQITYRMPTVAGFNLAVGVLDPYDTTDASQVGGASYQDSPRVESEISYTNSFGDAELYAWVNGAWQHSRNTDPLVDSVTSSGVGYGVQMKVQDLSVTVSGFNADGMHPFFTNNLGQASLQEVDSKGHLAQIGYQFGKLRAAASYGRTQDDGLVTGNRLKLTHTALQLSYAVTPQFTLVANGGRFEARDGGVKAEETDTVAVGAALSW</sequence>
<evidence type="ECO:0000256" key="3">
    <source>
        <dbReference type="ARBA" id="ARBA00022692"/>
    </source>
</evidence>
<keyword evidence="1" id="KW-0813">Transport</keyword>
<evidence type="ECO:0000256" key="8">
    <source>
        <dbReference type="SAM" id="SignalP"/>
    </source>
</evidence>
<keyword evidence="3" id="KW-0812">Transmembrane</keyword>
<evidence type="ECO:0000313" key="9">
    <source>
        <dbReference type="EMBL" id="MEY1663019.1"/>
    </source>
</evidence>
<evidence type="ECO:0000256" key="7">
    <source>
        <dbReference type="ARBA" id="ARBA00023237"/>
    </source>
</evidence>
<keyword evidence="10" id="KW-1185">Reference proteome</keyword>
<evidence type="ECO:0000256" key="4">
    <source>
        <dbReference type="ARBA" id="ARBA00022729"/>
    </source>
</evidence>
<keyword evidence="2" id="KW-0472">Membrane</keyword>
<evidence type="ECO:0000256" key="6">
    <source>
        <dbReference type="ARBA" id="ARBA00023114"/>
    </source>
</evidence>
<dbReference type="Proteomes" id="UP001562065">
    <property type="component" value="Unassembled WGS sequence"/>
</dbReference>
<keyword evidence="7" id="KW-0998">Cell outer membrane</keyword>
<dbReference type="SUPFAM" id="SSF56935">
    <property type="entry name" value="Porins"/>
    <property type="match status" value="1"/>
</dbReference>
<reference evidence="9 10" key="1">
    <citation type="submission" date="2024-07" db="EMBL/GenBank/DDBJ databases">
        <authorList>
            <person name="Ren Q."/>
        </authorList>
    </citation>
    <scope>NUCLEOTIDE SEQUENCE [LARGE SCALE GENOMIC DNA]</scope>
    <source>
        <strain evidence="9 10">REN37</strain>
    </source>
</reference>
<comment type="caution">
    <text evidence="9">The sequence shown here is derived from an EMBL/GenBank/DDBJ whole genome shotgun (WGS) entry which is preliminary data.</text>
</comment>
<dbReference type="InterPro" id="IPR023614">
    <property type="entry name" value="Porin_dom_sf"/>
</dbReference>
<keyword evidence="6" id="KW-0626">Porin</keyword>